<dbReference type="Proteomes" id="UP001199260">
    <property type="component" value="Unassembled WGS sequence"/>
</dbReference>
<dbReference type="InterPro" id="IPR009679">
    <property type="entry name" value="Phage_186_CII-like"/>
</dbReference>
<dbReference type="RefSeq" id="WP_230771541.1">
    <property type="nucleotide sequence ID" value="NZ_JAJNCT010000005.1"/>
</dbReference>
<gene>
    <name evidence="1" type="ORF">LPW39_04070</name>
</gene>
<reference evidence="1 2" key="1">
    <citation type="submission" date="2021-11" db="EMBL/GenBank/DDBJ databases">
        <title>Genome sequence.</title>
        <authorList>
            <person name="Sun Q."/>
        </authorList>
    </citation>
    <scope>NUCLEOTIDE SEQUENCE [LARGE SCALE GENOMIC DNA]</scope>
    <source>
        <strain evidence="1 2">KCTC 12005</strain>
    </source>
</reference>
<proteinExistence type="predicted"/>
<accession>A0AAW4XU92</accession>
<sequence>MTPIDALRQMAKAYPGGYESLAPRVGKTSETLRKELSGDPKFKLGQETASLISDICIAENSPHCYGYVNAVASDGGGFIRLPVREMTSPGCISRSLSAVTLEMSHVVSATLDGNADNFFSDNDLDRALKEIGDAREALQELEKVVMSKHAADNQARGVIKP</sequence>
<evidence type="ECO:0000313" key="2">
    <source>
        <dbReference type="Proteomes" id="UP001199260"/>
    </source>
</evidence>
<organism evidence="1 2">
    <name type="scientific">Comamonas koreensis</name>
    <dbReference type="NCBI Taxonomy" id="160825"/>
    <lineage>
        <taxon>Bacteria</taxon>
        <taxon>Pseudomonadati</taxon>
        <taxon>Pseudomonadota</taxon>
        <taxon>Betaproteobacteria</taxon>
        <taxon>Burkholderiales</taxon>
        <taxon>Comamonadaceae</taxon>
        <taxon>Comamonas</taxon>
    </lineage>
</organism>
<dbReference type="Pfam" id="PF06892">
    <property type="entry name" value="Phage_CP76"/>
    <property type="match status" value="1"/>
</dbReference>
<dbReference type="AlphaFoldDB" id="A0AAW4XU92"/>
<comment type="caution">
    <text evidence="1">The sequence shown here is derived from an EMBL/GenBank/DDBJ whole genome shotgun (WGS) entry which is preliminary data.</text>
</comment>
<evidence type="ECO:0000313" key="1">
    <source>
        <dbReference type="EMBL" id="MCD2164309.1"/>
    </source>
</evidence>
<dbReference type="GO" id="GO:0003677">
    <property type="term" value="F:DNA binding"/>
    <property type="evidence" value="ECO:0007669"/>
    <property type="project" value="InterPro"/>
</dbReference>
<keyword evidence="2" id="KW-1185">Reference proteome</keyword>
<dbReference type="EMBL" id="JAJNCT010000005">
    <property type="protein sequence ID" value="MCD2164309.1"/>
    <property type="molecule type" value="Genomic_DNA"/>
</dbReference>
<name>A0AAW4XU92_9BURK</name>
<protein>
    <submittedName>
        <fullName evidence="1">Transcriptional regulator</fullName>
    </submittedName>
</protein>